<dbReference type="EMBL" id="CM043022">
    <property type="protein sequence ID" value="KAI4455956.1"/>
    <property type="molecule type" value="Genomic_DNA"/>
</dbReference>
<gene>
    <name evidence="1" type="ORF">MML48_8g00011483</name>
</gene>
<comment type="caution">
    <text evidence="1">The sequence shown here is derived from an EMBL/GenBank/DDBJ whole genome shotgun (WGS) entry which is preliminary data.</text>
</comment>
<accession>A0ACB9SRB3</accession>
<sequence length="850" mass="95294">MSSSISSSHTPPNNNNFKTKNTVVKRCQRNNQSNERLRINLVSLLVTCVVLFAGVKLADGSFIRNINRISETLDRALFNVLEELQGPDYTAINVSATYYASTKFNPEGMAILYNLTNIFMDVLVNKDAYPEGKKLKIFLFGVVCAFVTNTHLYEGTANAVPTVKTNMRDVDTYLNATGTELNILLGTNYDEFQITIYDVLNKSSAIVYEQLAKYSNAVAMTEVTNIVDGLEDIRTNLTQMKNITNYLRNHASQLNDALRKVKNDLIHTLKECNTNSECSKLSSNVSNLDTNIDFNSLPDVTSEMKELENVIDDGDLANSVEEGQQSLQNIELTISKTVSTSLDAVRSAINDAGKEIRTNVGQVNSVLTDISTFMHKHADPILTDADRYIREYAPYLYYSGIGVSCILLSVTFCIAVGLICGICGKKPDPYSEDCCNKGVGNQCLMCGVTIMFLSGIFLAVITIVFFFVGMASQRLVCDPIRNYNDSKLIDLFDESFSFKDSVGVDVTVKQVLSDCHRNRSAYHVFRLQNKIELDKVHDYLNEFDIQGALDDLQENIKIPIDVKILSTDAKDKLTELADSNISNINFDRFTTVLDDNLTKVDLNYLVKQLDVVIETVNRRMVPEEIKANLQVSKLHLETYQEKLVVPMTQNAEKLIDIAKNMEQNLKFGKSSFREAITELIDEVEKAEEYLQQNGTSILSAIATNFTLAIRGQVVGYLDRVVDNIDVNIGQCGPLSNVLNATLTATCDRVLLPILASLYKKFEYSFAGESNGKANKKKKKNKRQEGRSPNFPPERAGDHREFPSGSNQENRYADMAPKQQWEDFPHGGPPQYQRAPTEYERPPPYYYPGNR</sequence>
<organism evidence="1 2">
    <name type="scientific">Holotrichia oblita</name>
    <name type="common">Chafer beetle</name>
    <dbReference type="NCBI Taxonomy" id="644536"/>
    <lineage>
        <taxon>Eukaryota</taxon>
        <taxon>Metazoa</taxon>
        <taxon>Ecdysozoa</taxon>
        <taxon>Arthropoda</taxon>
        <taxon>Hexapoda</taxon>
        <taxon>Insecta</taxon>
        <taxon>Pterygota</taxon>
        <taxon>Neoptera</taxon>
        <taxon>Endopterygota</taxon>
        <taxon>Coleoptera</taxon>
        <taxon>Polyphaga</taxon>
        <taxon>Scarabaeiformia</taxon>
        <taxon>Scarabaeidae</taxon>
        <taxon>Melolonthinae</taxon>
        <taxon>Holotrichia</taxon>
    </lineage>
</organism>
<keyword evidence="2" id="KW-1185">Reference proteome</keyword>
<proteinExistence type="predicted"/>
<evidence type="ECO:0000313" key="1">
    <source>
        <dbReference type="EMBL" id="KAI4455956.1"/>
    </source>
</evidence>
<reference evidence="1" key="1">
    <citation type="submission" date="2022-04" db="EMBL/GenBank/DDBJ databases">
        <title>Chromosome-scale genome assembly of Holotrichia oblita Faldermann.</title>
        <authorList>
            <person name="Rongchong L."/>
        </authorList>
    </citation>
    <scope>NUCLEOTIDE SEQUENCE</scope>
    <source>
        <strain evidence="1">81SQS9</strain>
    </source>
</reference>
<dbReference type="Proteomes" id="UP001056778">
    <property type="component" value="Chromosome 8"/>
</dbReference>
<protein>
    <submittedName>
        <fullName evidence="1">Prominin prom protein</fullName>
    </submittedName>
</protein>
<evidence type="ECO:0000313" key="2">
    <source>
        <dbReference type="Proteomes" id="UP001056778"/>
    </source>
</evidence>
<name>A0ACB9SRB3_HOLOL</name>